<dbReference type="OrthoDB" id="1705009at2"/>
<organism evidence="2 3">
    <name type="scientific">Lucifera butyrica</name>
    <dbReference type="NCBI Taxonomy" id="1351585"/>
    <lineage>
        <taxon>Bacteria</taxon>
        <taxon>Bacillati</taxon>
        <taxon>Bacillota</taxon>
        <taxon>Negativicutes</taxon>
        <taxon>Veillonellales</taxon>
        <taxon>Veillonellaceae</taxon>
        <taxon>Lucifera</taxon>
    </lineage>
</organism>
<dbReference type="GO" id="GO:0015074">
    <property type="term" value="P:DNA integration"/>
    <property type="evidence" value="ECO:0007669"/>
    <property type="project" value="InterPro"/>
</dbReference>
<dbReference type="InterPro" id="IPR001584">
    <property type="entry name" value="Integrase_cat-core"/>
</dbReference>
<dbReference type="SUPFAM" id="SSF53098">
    <property type="entry name" value="Ribonuclease H-like"/>
    <property type="match status" value="1"/>
</dbReference>
<dbReference type="GO" id="GO:0003676">
    <property type="term" value="F:nucleic acid binding"/>
    <property type="evidence" value="ECO:0007669"/>
    <property type="project" value="InterPro"/>
</dbReference>
<dbReference type="PROSITE" id="PS50994">
    <property type="entry name" value="INTEGRASE"/>
    <property type="match status" value="1"/>
</dbReference>
<protein>
    <submittedName>
        <fullName evidence="2">Integrase catalytic core</fullName>
    </submittedName>
</protein>
<name>A0A498RFJ7_9FIRM</name>
<sequence length="291" mass="33799">MGKEKVTTKSPENVTDRIFLGVGTFPRVSKIYQLEWRSGLPMQGMVNLQFPAAAYQTSRQFTPLPWQGLKREKQFRLQSNNKPVLAGEEMLPKQGEVLGNQGIDYGKQQFRPSRPGEMLAQATFYMGRFKNAGAVYLYAVVDTYSFFAFGFLYTGKVPEGAVAILHNEVFPFYRARNIPVEAVQTDNGREFSGQKMHLFELYLTLSNIKHYKRLQSSGILEDFKQTVQNELFQRIFCNKKIDTIETLQQGLDHWLHYYNYERGCLDQKNKREIPIDRVKFYLADRKEKQNS</sequence>
<feature type="domain" description="Integrase catalytic" evidence="1">
    <location>
        <begin position="111"/>
        <end position="282"/>
    </location>
</feature>
<evidence type="ECO:0000313" key="3">
    <source>
        <dbReference type="Proteomes" id="UP000277811"/>
    </source>
</evidence>
<evidence type="ECO:0000259" key="1">
    <source>
        <dbReference type="PROSITE" id="PS50994"/>
    </source>
</evidence>
<dbReference type="Gene3D" id="3.30.420.10">
    <property type="entry name" value="Ribonuclease H-like superfamily/Ribonuclease H"/>
    <property type="match status" value="1"/>
</dbReference>
<accession>A0A498RFJ7</accession>
<dbReference type="InterPro" id="IPR012337">
    <property type="entry name" value="RNaseH-like_sf"/>
</dbReference>
<gene>
    <name evidence="2" type="ORF">LUCI_4145</name>
</gene>
<evidence type="ECO:0000313" key="2">
    <source>
        <dbReference type="EMBL" id="VBB08862.1"/>
    </source>
</evidence>
<reference evidence="2 3" key="1">
    <citation type="submission" date="2018-06" db="EMBL/GenBank/DDBJ databases">
        <authorList>
            <person name="Strepis N."/>
        </authorList>
    </citation>
    <scope>NUCLEOTIDE SEQUENCE [LARGE SCALE GENOMIC DNA]</scope>
    <source>
        <strain evidence="2">LUCI</strain>
    </source>
</reference>
<dbReference type="RefSeq" id="WP_122629706.1">
    <property type="nucleotide sequence ID" value="NZ_UPPP01000100.1"/>
</dbReference>
<keyword evidence="3" id="KW-1185">Reference proteome</keyword>
<proteinExistence type="predicted"/>
<dbReference type="AlphaFoldDB" id="A0A498RFJ7"/>
<dbReference type="EMBL" id="UPPP01000100">
    <property type="protein sequence ID" value="VBB08862.1"/>
    <property type="molecule type" value="Genomic_DNA"/>
</dbReference>
<dbReference type="InterPro" id="IPR036397">
    <property type="entry name" value="RNaseH_sf"/>
</dbReference>
<dbReference type="Proteomes" id="UP000277811">
    <property type="component" value="Unassembled WGS sequence"/>
</dbReference>